<dbReference type="AlphaFoldDB" id="A0A0P6XZZ3"/>
<evidence type="ECO:0000256" key="1">
    <source>
        <dbReference type="SAM" id="Phobius"/>
    </source>
</evidence>
<evidence type="ECO:0000313" key="3">
    <source>
        <dbReference type="Proteomes" id="UP000050277"/>
    </source>
</evidence>
<dbReference type="Pfam" id="PF12679">
    <property type="entry name" value="ABC2_membrane_2"/>
    <property type="match status" value="1"/>
</dbReference>
<dbReference type="EMBL" id="LGKP01000025">
    <property type="protein sequence ID" value="KPL85337.1"/>
    <property type="molecule type" value="Genomic_DNA"/>
</dbReference>
<dbReference type="PANTHER" id="PTHR37305:SF1">
    <property type="entry name" value="MEMBRANE PROTEIN"/>
    <property type="match status" value="1"/>
</dbReference>
<feature type="transmembrane region" description="Helical" evidence="1">
    <location>
        <begin position="163"/>
        <end position="184"/>
    </location>
</feature>
<feature type="transmembrane region" description="Helical" evidence="1">
    <location>
        <begin position="239"/>
        <end position="260"/>
    </location>
</feature>
<feature type="transmembrane region" description="Helical" evidence="1">
    <location>
        <begin position="196"/>
        <end position="219"/>
    </location>
</feature>
<evidence type="ECO:0000313" key="2">
    <source>
        <dbReference type="EMBL" id="KPL85337.1"/>
    </source>
</evidence>
<keyword evidence="1" id="KW-1133">Transmembrane helix</keyword>
<dbReference type="STRING" id="70996.SE18_16885"/>
<reference evidence="2 3" key="1">
    <citation type="submission" date="2015-07" db="EMBL/GenBank/DDBJ databases">
        <title>Whole genome sequence of Herpetosiphon geysericola DSM 7119.</title>
        <authorList>
            <person name="Hemp J."/>
            <person name="Ward L.M."/>
            <person name="Pace L.A."/>
            <person name="Fischer W.W."/>
        </authorList>
    </citation>
    <scope>NUCLEOTIDE SEQUENCE [LARGE SCALE GENOMIC DNA]</scope>
    <source>
        <strain evidence="2 3">DSM 7119</strain>
    </source>
</reference>
<dbReference type="RefSeq" id="WP_054535633.1">
    <property type="nucleotide sequence ID" value="NZ_LGKP01000025.1"/>
</dbReference>
<feature type="transmembrane region" description="Helical" evidence="1">
    <location>
        <begin position="81"/>
        <end position="103"/>
    </location>
</feature>
<comment type="caution">
    <text evidence="2">The sequence shown here is derived from an EMBL/GenBank/DDBJ whole genome shotgun (WGS) entry which is preliminary data.</text>
</comment>
<dbReference type="Proteomes" id="UP000050277">
    <property type="component" value="Unassembled WGS sequence"/>
</dbReference>
<gene>
    <name evidence="2" type="ORF">SE18_16885</name>
</gene>
<organism evidence="2 3">
    <name type="scientific">Herpetosiphon geysericola</name>
    <dbReference type="NCBI Taxonomy" id="70996"/>
    <lineage>
        <taxon>Bacteria</taxon>
        <taxon>Bacillati</taxon>
        <taxon>Chloroflexota</taxon>
        <taxon>Chloroflexia</taxon>
        <taxon>Herpetosiphonales</taxon>
        <taxon>Herpetosiphonaceae</taxon>
        <taxon>Herpetosiphon</taxon>
    </lineage>
</organism>
<protein>
    <recommendedName>
        <fullName evidence="4">ABC transporter permease</fullName>
    </recommendedName>
</protein>
<keyword evidence="1" id="KW-0812">Transmembrane</keyword>
<dbReference type="OrthoDB" id="138669at2"/>
<proteinExistence type="predicted"/>
<dbReference type="PANTHER" id="PTHR37305">
    <property type="entry name" value="INTEGRAL MEMBRANE PROTEIN-RELATED"/>
    <property type="match status" value="1"/>
</dbReference>
<sequence>MLRNIFSKTIYERRRSLLWWGLGIITLVTVLIGFYPAMNNPETSEQLTKAMEAMPKEMLAAFGVTDVANLTTPAGYIQGRLFGFMLPLIVMIFTIGLGSRVIAGEEEARTLDLILAHPIRRSTIVWQSFAALSVLALAMGLITWLSLWLGVVLLDMQIGAAELGAASFNMSLMALCFGAIALLIGAATGKRALSMAVATILAVIGYFVNSLASVIDWLVPLQKLSPFYYADYNQPLKHGFHYLPFLVLGSVIVLCGFAAVKLFERRDVAV</sequence>
<name>A0A0P6XZZ3_9CHLR</name>
<keyword evidence="1" id="KW-0472">Membrane</keyword>
<dbReference type="GO" id="GO:0140359">
    <property type="term" value="F:ABC-type transporter activity"/>
    <property type="evidence" value="ECO:0007669"/>
    <property type="project" value="InterPro"/>
</dbReference>
<accession>A0A0P6XZZ3</accession>
<feature type="transmembrane region" description="Helical" evidence="1">
    <location>
        <begin position="17"/>
        <end position="38"/>
    </location>
</feature>
<dbReference type="GO" id="GO:0005886">
    <property type="term" value="C:plasma membrane"/>
    <property type="evidence" value="ECO:0007669"/>
    <property type="project" value="UniProtKB-SubCell"/>
</dbReference>
<feature type="transmembrane region" description="Helical" evidence="1">
    <location>
        <begin position="124"/>
        <end position="151"/>
    </location>
</feature>
<keyword evidence="3" id="KW-1185">Reference proteome</keyword>
<evidence type="ECO:0008006" key="4">
    <source>
        <dbReference type="Google" id="ProtNLM"/>
    </source>
</evidence>